<gene>
    <name evidence="1" type="ORF">AU14_09750</name>
</gene>
<reference evidence="1 2" key="1">
    <citation type="journal article" date="2014" name="Genome Announc.">
        <title>Draft Genome Sequences of Marinobacter similis A3d10T and Marinobacter salarius R9SW1T.</title>
        <authorList>
            <person name="Ivanova E.P."/>
            <person name="Ng H.J."/>
            <person name="Webb H.K."/>
            <person name="Feng G."/>
            <person name="Oshima K."/>
            <person name="Hattori M."/>
            <person name="Ohkuma M."/>
            <person name="Sergeev A.F."/>
            <person name="Mikhailov V.V."/>
            <person name="Crawford R.J."/>
            <person name="Sawabe T."/>
        </authorList>
    </citation>
    <scope>NUCLEOTIDE SEQUENCE [LARGE SCALE GENOMIC DNA]</scope>
    <source>
        <strain evidence="1 2">A3d10</strain>
    </source>
</reference>
<sequence length="179" mass="19653">MILLTLTLTSGCASLSPYSISEGELERHLQDVVSDFDRQQLKSGSPLSLSLSDADITLGPDGRDVAVIDVKGQVAVNAMLARLPVDIALKVEGAPVYDSTEKAIFIRRLQLLDSSIDSPFFRGDLKPITEHVMRAVAQMLETMPVYRLDETNFAQRMFGAMPVDVRVAPGRLEFVMADK</sequence>
<evidence type="ECO:0000313" key="2">
    <source>
        <dbReference type="Proteomes" id="UP000061489"/>
    </source>
</evidence>
<dbReference type="KEGG" id="msx:AU14_09750"/>
<organism evidence="1 2">
    <name type="scientific">Marinobacter similis</name>
    <dbReference type="NCBI Taxonomy" id="1420916"/>
    <lineage>
        <taxon>Bacteria</taxon>
        <taxon>Pseudomonadati</taxon>
        <taxon>Pseudomonadota</taxon>
        <taxon>Gammaproteobacteria</taxon>
        <taxon>Pseudomonadales</taxon>
        <taxon>Marinobacteraceae</taxon>
        <taxon>Marinobacter</taxon>
    </lineage>
</organism>
<keyword evidence="2" id="KW-1185">Reference proteome</keyword>
<evidence type="ECO:0000313" key="1">
    <source>
        <dbReference type="EMBL" id="AHI28798.1"/>
    </source>
</evidence>
<evidence type="ECO:0008006" key="3">
    <source>
        <dbReference type="Google" id="ProtNLM"/>
    </source>
</evidence>
<dbReference type="EMBL" id="CP007151">
    <property type="protein sequence ID" value="AHI28798.1"/>
    <property type="molecule type" value="Genomic_DNA"/>
</dbReference>
<accession>W5YQN8</accession>
<dbReference type="STRING" id="1420916.AU14_09750"/>
<dbReference type="AlphaFoldDB" id="W5YQN8"/>
<proteinExistence type="predicted"/>
<dbReference type="Proteomes" id="UP000061489">
    <property type="component" value="Chromosome"/>
</dbReference>
<name>W5YQN8_9GAMM</name>
<dbReference type="InterPro" id="IPR010835">
    <property type="entry name" value="DUF1439"/>
</dbReference>
<protein>
    <recommendedName>
        <fullName evidence="3">Lipoprotein</fullName>
    </recommendedName>
</protein>
<dbReference type="HOGENOM" id="CLU_105009_1_0_6"/>
<dbReference type="Pfam" id="PF07273">
    <property type="entry name" value="DUF1439"/>
    <property type="match status" value="1"/>
</dbReference>
<dbReference type="Gene3D" id="3.15.10.40">
    <property type="entry name" value="Uncharacterised protein PF07273, DUF1439"/>
    <property type="match status" value="1"/>
</dbReference>